<dbReference type="STRING" id="706587.Desti_2799"/>
<gene>
    <name evidence="2" type="ordered locus">Desti_2799</name>
</gene>
<evidence type="ECO:0000313" key="3">
    <source>
        <dbReference type="Proteomes" id="UP000006055"/>
    </source>
</evidence>
<evidence type="ECO:0000256" key="1">
    <source>
        <dbReference type="SAM" id="Phobius"/>
    </source>
</evidence>
<dbReference type="RefSeq" id="WP_014810608.1">
    <property type="nucleotide sequence ID" value="NC_018025.1"/>
</dbReference>
<dbReference type="Proteomes" id="UP000006055">
    <property type="component" value="Chromosome"/>
</dbReference>
<proteinExistence type="predicted"/>
<organism evidence="2 3">
    <name type="scientific">Desulfomonile tiedjei (strain ATCC 49306 / DSM 6799 / DCB-1)</name>
    <dbReference type="NCBI Taxonomy" id="706587"/>
    <lineage>
        <taxon>Bacteria</taxon>
        <taxon>Pseudomonadati</taxon>
        <taxon>Thermodesulfobacteriota</taxon>
        <taxon>Desulfomonilia</taxon>
        <taxon>Desulfomonilales</taxon>
        <taxon>Desulfomonilaceae</taxon>
        <taxon>Desulfomonile</taxon>
    </lineage>
</organism>
<dbReference type="AlphaFoldDB" id="I4C7C8"/>
<sequence length="66" mass="7328">MFNTIMRVLTNSWFAGFVLVIAGASLYLLHERGKVTEAIVGSVLLVIAALLIFLGTRRKSSDDFRK</sequence>
<protein>
    <submittedName>
        <fullName evidence="2">Uncharacterized protein</fullName>
    </submittedName>
</protein>
<dbReference type="HOGENOM" id="CLU_2824134_0_0_7"/>
<reference evidence="3" key="1">
    <citation type="submission" date="2012-06" db="EMBL/GenBank/DDBJ databases">
        <title>Complete sequence of chromosome of Desulfomonile tiedjei DSM 6799.</title>
        <authorList>
            <person name="Lucas S."/>
            <person name="Copeland A."/>
            <person name="Lapidus A."/>
            <person name="Glavina del Rio T."/>
            <person name="Dalin E."/>
            <person name="Tice H."/>
            <person name="Bruce D."/>
            <person name="Goodwin L."/>
            <person name="Pitluck S."/>
            <person name="Peters L."/>
            <person name="Ovchinnikova G."/>
            <person name="Zeytun A."/>
            <person name="Lu M."/>
            <person name="Kyrpides N."/>
            <person name="Mavromatis K."/>
            <person name="Ivanova N."/>
            <person name="Brettin T."/>
            <person name="Detter J.C."/>
            <person name="Han C."/>
            <person name="Larimer F."/>
            <person name="Land M."/>
            <person name="Hauser L."/>
            <person name="Markowitz V."/>
            <person name="Cheng J.-F."/>
            <person name="Hugenholtz P."/>
            <person name="Woyke T."/>
            <person name="Wu D."/>
            <person name="Spring S."/>
            <person name="Schroeder M."/>
            <person name="Brambilla E."/>
            <person name="Klenk H.-P."/>
            <person name="Eisen J.A."/>
        </authorList>
    </citation>
    <scope>NUCLEOTIDE SEQUENCE [LARGE SCALE GENOMIC DNA]</scope>
    <source>
        <strain evidence="3">ATCC 49306 / DSM 6799 / DCB-1</strain>
    </source>
</reference>
<name>I4C7C8_DESTA</name>
<accession>I4C7C8</accession>
<keyword evidence="1" id="KW-1133">Transmembrane helix</keyword>
<feature type="transmembrane region" description="Helical" evidence="1">
    <location>
        <begin position="35"/>
        <end position="56"/>
    </location>
</feature>
<keyword evidence="3" id="KW-1185">Reference proteome</keyword>
<dbReference type="KEGG" id="dti:Desti_2799"/>
<feature type="transmembrane region" description="Helical" evidence="1">
    <location>
        <begin position="12"/>
        <end position="29"/>
    </location>
</feature>
<dbReference type="EMBL" id="CP003360">
    <property type="protein sequence ID" value="AFM25469.1"/>
    <property type="molecule type" value="Genomic_DNA"/>
</dbReference>
<keyword evidence="1" id="KW-0472">Membrane</keyword>
<evidence type="ECO:0000313" key="2">
    <source>
        <dbReference type="EMBL" id="AFM25469.1"/>
    </source>
</evidence>
<keyword evidence="1" id="KW-0812">Transmembrane</keyword>